<protein>
    <submittedName>
        <fullName evidence="6">Dipeptide ABC transporter, periplasmic dipeptide-binding protein</fullName>
    </submittedName>
</protein>
<comment type="caution">
    <text evidence="6">The sequence shown here is derived from an EMBL/GenBank/DDBJ whole genome shotgun (WGS) entry which is preliminary data.</text>
</comment>
<dbReference type="GO" id="GO:1904680">
    <property type="term" value="F:peptide transmembrane transporter activity"/>
    <property type="evidence" value="ECO:0007669"/>
    <property type="project" value="TreeGrafter"/>
</dbReference>
<keyword evidence="3" id="KW-0732">Signal</keyword>
<organism evidence="6 7">
    <name type="scientific">Pseudomonas syringae pv. spinaceae</name>
    <dbReference type="NCBI Taxonomy" id="264459"/>
    <lineage>
        <taxon>Bacteria</taxon>
        <taxon>Pseudomonadati</taxon>
        <taxon>Pseudomonadota</taxon>
        <taxon>Gammaproteobacteria</taxon>
        <taxon>Pseudomonadales</taxon>
        <taxon>Pseudomonadaceae</taxon>
        <taxon>Pseudomonas</taxon>
        <taxon>Pseudomonas syringae</taxon>
    </lineage>
</organism>
<dbReference type="GO" id="GO:0042938">
    <property type="term" value="P:dipeptide transport"/>
    <property type="evidence" value="ECO:0007669"/>
    <property type="project" value="TreeGrafter"/>
</dbReference>
<dbReference type="EMBL" id="LJRI01000929">
    <property type="protein sequence ID" value="KPY83701.1"/>
    <property type="molecule type" value="Genomic_DNA"/>
</dbReference>
<proteinExistence type="inferred from homology"/>
<dbReference type="GO" id="GO:0015031">
    <property type="term" value="P:protein transport"/>
    <property type="evidence" value="ECO:0007669"/>
    <property type="project" value="UniProtKB-KW"/>
</dbReference>
<keyword evidence="2" id="KW-0813">Transport</keyword>
<sequence>MPSGDHCSIQHSLSDPEAVTDTGQSRLLLSTRRLLLKLLSLRASIAIALLSAAATVSAKPLVVCTEASPEGFDIVQYSTAVTADASAETILERLVAFTPGTTDTVPGLAESWDISPDGLTYTFKLRKGVKFHTTDYFKPTREMNADDVVWSFKRQLDPKHPWHALSLVGYPYFESMGFQDLLKDVEKVDDSTVKFTLAHPESPFLRDLAMPFTSIYSAEYADQLLKNNKTAEFNSKPIGTGPFILTRYAKDAQVRYKANPDYWKGKVPSETLIFAITLDNNTRLQKLKANECQVALYPKPDDIANIKADPNLKIDEMESMMTSYVAINTSHKYLSDVRVRQAINLAFDKKSYIRALFGEGKATEGVGPYPPTMMGYDTDSKSPAYDPDKARALLKEAGVPEGQVFTLFARNGGAVTNPNPMVGAQMLQSDMAKVGIKIDIRIMEWGEMLKRAKNGEHDMVFAGWAGDNGDPDNFLTPNLSCDAAKNGENYARWCNKAFEDAITQARKITEPAERAALYKQAQQVFNHEQPWISLAYPKLFVAMRKDVEGFQISPLTDNNFTTTRVK</sequence>
<dbReference type="PATRIC" id="fig|264459.3.peg.3874"/>
<evidence type="ECO:0000256" key="3">
    <source>
        <dbReference type="ARBA" id="ARBA00022729"/>
    </source>
</evidence>
<dbReference type="InterPro" id="IPR030678">
    <property type="entry name" value="Peptide/Ni-bd"/>
</dbReference>
<dbReference type="Pfam" id="PF00496">
    <property type="entry name" value="SBP_bac_5"/>
    <property type="match status" value="1"/>
</dbReference>
<dbReference type="Gene3D" id="3.10.105.10">
    <property type="entry name" value="Dipeptide-binding Protein, Domain 3"/>
    <property type="match status" value="1"/>
</dbReference>
<dbReference type="FunFam" id="3.10.105.10:FF:000002">
    <property type="entry name" value="Dipeptide ABC transporter, substrate-binding protein"/>
    <property type="match status" value="1"/>
</dbReference>
<dbReference type="SUPFAM" id="SSF53850">
    <property type="entry name" value="Periplasmic binding protein-like II"/>
    <property type="match status" value="1"/>
</dbReference>
<dbReference type="GO" id="GO:0043190">
    <property type="term" value="C:ATP-binding cassette (ABC) transporter complex"/>
    <property type="evidence" value="ECO:0007669"/>
    <property type="project" value="InterPro"/>
</dbReference>
<dbReference type="Gene3D" id="3.90.76.10">
    <property type="entry name" value="Dipeptide-binding Protein, Domain 1"/>
    <property type="match status" value="1"/>
</dbReference>
<dbReference type="InterPro" id="IPR039424">
    <property type="entry name" value="SBP_5"/>
</dbReference>
<keyword evidence="5" id="KW-0653">Protein transport</keyword>
<dbReference type="InterPro" id="IPR000914">
    <property type="entry name" value="SBP_5_dom"/>
</dbReference>
<evidence type="ECO:0000313" key="7">
    <source>
        <dbReference type="Proteomes" id="UP000050384"/>
    </source>
</evidence>
<evidence type="ECO:0000256" key="4">
    <source>
        <dbReference type="ARBA" id="ARBA00022856"/>
    </source>
</evidence>
<reference evidence="6 7" key="1">
    <citation type="submission" date="2015-09" db="EMBL/GenBank/DDBJ databases">
        <title>Genome announcement of multiple Pseudomonas syringae strains.</title>
        <authorList>
            <person name="Thakur S."/>
            <person name="Wang P.W."/>
            <person name="Gong Y."/>
            <person name="Weir B.S."/>
            <person name="Guttman D.S."/>
        </authorList>
    </citation>
    <scope>NUCLEOTIDE SEQUENCE [LARGE SCALE GENOMIC DNA]</scope>
    <source>
        <strain evidence="6 7">ICMP16929</strain>
    </source>
</reference>
<keyword evidence="4" id="KW-0571">Peptide transport</keyword>
<evidence type="ECO:0000256" key="2">
    <source>
        <dbReference type="ARBA" id="ARBA00022448"/>
    </source>
</evidence>
<accession>A0A0Q0B1D1</accession>
<dbReference type="PROSITE" id="PS01040">
    <property type="entry name" value="SBP_BACTERIAL_5"/>
    <property type="match status" value="1"/>
</dbReference>
<dbReference type="FunFam" id="3.90.76.10:FF:000002">
    <property type="entry name" value="Dipeptide ABC transporter, substrate-binding protein"/>
    <property type="match status" value="1"/>
</dbReference>
<dbReference type="Gene3D" id="3.40.190.10">
    <property type="entry name" value="Periplasmic binding protein-like II"/>
    <property type="match status" value="1"/>
</dbReference>
<gene>
    <name evidence="6" type="ORF">ALO94_05124</name>
</gene>
<dbReference type="FunFam" id="3.40.190.10:FF:000036">
    <property type="entry name" value="Dipeptide ABC transporter, substrate-binding protein"/>
    <property type="match status" value="1"/>
</dbReference>
<dbReference type="CDD" id="cd08493">
    <property type="entry name" value="PBP2_DppA_like"/>
    <property type="match status" value="1"/>
</dbReference>
<evidence type="ECO:0000256" key="5">
    <source>
        <dbReference type="ARBA" id="ARBA00022927"/>
    </source>
</evidence>
<evidence type="ECO:0000313" key="6">
    <source>
        <dbReference type="EMBL" id="KPY83701.1"/>
    </source>
</evidence>
<dbReference type="Proteomes" id="UP000050384">
    <property type="component" value="Unassembled WGS sequence"/>
</dbReference>
<dbReference type="InterPro" id="IPR023765">
    <property type="entry name" value="SBP_5_CS"/>
</dbReference>
<dbReference type="PANTHER" id="PTHR30290:SF38">
    <property type="entry name" value="D,D-DIPEPTIDE-BINDING PERIPLASMIC PROTEIN DDPA-RELATED"/>
    <property type="match status" value="1"/>
</dbReference>
<comment type="similarity">
    <text evidence="1">Belongs to the bacterial solute-binding protein 5 family.</text>
</comment>
<dbReference type="AlphaFoldDB" id="A0A0Q0B1D1"/>
<dbReference type="GO" id="GO:0030288">
    <property type="term" value="C:outer membrane-bounded periplasmic space"/>
    <property type="evidence" value="ECO:0007669"/>
    <property type="project" value="TreeGrafter"/>
</dbReference>
<dbReference type="PIRSF" id="PIRSF002741">
    <property type="entry name" value="MppA"/>
    <property type="match status" value="1"/>
</dbReference>
<name>A0A0Q0B1D1_PSESX</name>
<evidence type="ECO:0000256" key="1">
    <source>
        <dbReference type="ARBA" id="ARBA00005695"/>
    </source>
</evidence>
<dbReference type="PANTHER" id="PTHR30290">
    <property type="entry name" value="PERIPLASMIC BINDING COMPONENT OF ABC TRANSPORTER"/>
    <property type="match status" value="1"/>
</dbReference>